<dbReference type="GO" id="GO:0050660">
    <property type="term" value="F:flavin adenine dinucleotide binding"/>
    <property type="evidence" value="ECO:0007669"/>
    <property type="project" value="InterPro"/>
</dbReference>
<comment type="similarity">
    <text evidence="2 7">Belongs to the acyl-CoA dehydrogenase family.</text>
</comment>
<dbReference type="SUPFAM" id="SSF47203">
    <property type="entry name" value="Acyl-CoA dehydrogenase C-terminal domain-like"/>
    <property type="match status" value="1"/>
</dbReference>
<dbReference type="PANTHER" id="PTHR48083">
    <property type="entry name" value="MEDIUM-CHAIN SPECIFIC ACYL-COA DEHYDROGENASE, MITOCHONDRIAL-RELATED"/>
    <property type="match status" value="1"/>
</dbReference>
<comment type="subunit">
    <text evidence="3">Homodimer.</text>
</comment>
<dbReference type="Pfam" id="PF02771">
    <property type="entry name" value="Acyl-CoA_dh_N"/>
    <property type="match status" value="1"/>
</dbReference>
<dbReference type="VEuPathDB" id="FungiDB:SCHCODRAFT_02623930"/>
<keyword evidence="12" id="KW-1185">Reference proteome</keyword>
<organism evidence="12">
    <name type="scientific">Schizophyllum commune (strain H4-8 / FGSC 9210)</name>
    <name type="common">Split gill fungus</name>
    <dbReference type="NCBI Taxonomy" id="578458"/>
    <lineage>
        <taxon>Eukaryota</taxon>
        <taxon>Fungi</taxon>
        <taxon>Dikarya</taxon>
        <taxon>Basidiomycota</taxon>
        <taxon>Agaricomycotina</taxon>
        <taxon>Agaricomycetes</taxon>
        <taxon>Agaricomycetidae</taxon>
        <taxon>Agaricales</taxon>
        <taxon>Schizophyllaceae</taxon>
        <taxon>Schizophyllum</taxon>
    </lineage>
</organism>
<feature type="domain" description="Acyl-CoA oxidase/dehydrogenase middle" evidence="9">
    <location>
        <begin position="156"/>
        <end position="258"/>
    </location>
</feature>
<dbReference type="InterPro" id="IPR046373">
    <property type="entry name" value="Acyl-CoA_Oxase/DH_mid-dom_sf"/>
</dbReference>
<dbReference type="Proteomes" id="UP000007431">
    <property type="component" value="Unassembled WGS sequence"/>
</dbReference>
<keyword evidence="6 7" id="KW-0560">Oxidoreductase</keyword>
<dbReference type="SUPFAM" id="SSF56645">
    <property type="entry name" value="Acyl-CoA dehydrogenase NM domain-like"/>
    <property type="match status" value="1"/>
</dbReference>
<evidence type="ECO:0000313" key="12">
    <source>
        <dbReference type="Proteomes" id="UP000007431"/>
    </source>
</evidence>
<dbReference type="RefSeq" id="XP_003036853.1">
    <property type="nucleotide sequence ID" value="XM_003036807.1"/>
</dbReference>
<dbReference type="InterPro" id="IPR013786">
    <property type="entry name" value="AcylCoA_DH/ox_N"/>
</dbReference>
<dbReference type="FunFam" id="2.40.110.10:FF:000002">
    <property type="entry name" value="Acyl-CoA dehydrogenase fadE12"/>
    <property type="match status" value="1"/>
</dbReference>
<dbReference type="Pfam" id="PF00441">
    <property type="entry name" value="Acyl-CoA_dh_1"/>
    <property type="match status" value="1"/>
</dbReference>
<dbReference type="Gene3D" id="2.40.110.10">
    <property type="entry name" value="Butyryl-CoA Dehydrogenase, subunit A, domain 2"/>
    <property type="match status" value="1"/>
</dbReference>
<keyword evidence="5 7" id="KW-0274">FAD</keyword>
<dbReference type="AlphaFoldDB" id="D8PKI5"/>
<dbReference type="PANTHER" id="PTHR48083:SF13">
    <property type="entry name" value="ACYL-COA DEHYDROGENASE FAMILY MEMBER 11"/>
    <property type="match status" value="1"/>
</dbReference>
<keyword evidence="4 7" id="KW-0285">Flavoprotein</keyword>
<gene>
    <name evidence="11" type="ORF">SCHCODRAFT_45903</name>
</gene>
<feature type="domain" description="Acyl-CoA dehydrogenase/oxidase N-terminal" evidence="10">
    <location>
        <begin position="61"/>
        <end position="152"/>
    </location>
</feature>
<dbReference type="InterPro" id="IPR036250">
    <property type="entry name" value="AcylCo_DH-like_C"/>
</dbReference>
<dbReference type="GO" id="GO:0033539">
    <property type="term" value="P:fatty acid beta-oxidation using acyl-CoA dehydrogenase"/>
    <property type="evidence" value="ECO:0007669"/>
    <property type="project" value="TreeGrafter"/>
</dbReference>
<protein>
    <recommendedName>
        <fullName evidence="13">Acyl-CoA dehydrogenase NM domain-like protein</fullName>
    </recommendedName>
</protein>
<comment type="cofactor">
    <cofactor evidence="1 7">
        <name>FAD</name>
        <dbReference type="ChEBI" id="CHEBI:57692"/>
    </cofactor>
</comment>
<evidence type="ECO:0000256" key="4">
    <source>
        <dbReference type="ARBA" id="ARBA00022630"/>
    </source>
</evidence>
<dbReference type="InterPro" id="IPR050741">
    <property type="entry name" value="Acyl-CoA_dehydrogenase"/>
</dbReference>
<evidence type="ECO:0000256" key="3">
    <source>
        <dbReference type="ARBA" id="ARBA00011738"/>
    </source>
</evidence>
<dbReference type="KEGG" id="scm:SCHCO_02623930"/>
<dbReference type="GO" id="GO:0005737">
    <property type="term" value="C:cytoplasm"/>
    <property type="evidence" value="ECO:0007669"/>
    <property type="project" value="TreeGrafter"/>
</dbReference>
<dbReference type="Gene3D" id="1.10.540.10">
    <property type="entry name" value="Acyl-CoA dehydrogenase/oxidase, N-terminal domain"/>
    <property type="match status" value="1"/>
</dbReference>
<dbReference type="GeneID" id="9589315"/>
<evidence type="ECO:0000259" key="8">
    <source>
        <dbReference type="Pfam" id="PF00441"/>
    </source>
</evidence>
<evidence type="ECO:0000256" key="5">
    <source>
        <dbReference type="ARBA" id="ARBA00022827"/>
    </source>
</evidence>
<evidence type="ECO:0000256" key="1">
    <source>
        <dbReference type="ARBA" id="ARBA00001974"/>
    </source>
</evidence>
<dbReference type="eggNOG" id="KOG1469">
    <property type="taxonomic scope" value="Eukaryota"/>
</dbReference>
<evidence type="ECO:0000256" key="2">
    <source>
        <dbReference type="ARBA" id="ARBA00009347"/>
    </source>
</evidence>
<feature type="domain" description="Acyl-CoA dehydrogenase/oxidase C-terminal" evidence="8">
    <location>
        <begin position="270"/>
        <end position="421"/>
    </location>
</feature>
<dbReference type="InterPro" id="IPR037069">
    <property type="entry name" value="AcylCoA_DH/ox_N_sf"/>
</dbReference>
<dbReference type="GO" id="GO:0003995">
    <property type="term" value="F:acyl-CoA dehydrogenase activity"/>
    <property type="evidence" value="ECO:0007669"/>
    <property type="project" value="TreeGrafter"/>
</dbReference>
<dbReference type="InterPro" id="IPR006091">
    <property type="entry name" value="Acyl-CoA_Oxase/DH_mid-dom"/>
</dbReference>
<proteinExistence type="inferred from homology"/>
<accession>D8PKI5</accession>
<dbReference type="OMA" id="WNMFLSK"/>
<evidence type="ECO:0008006" key="13">
    <source>
        <dbReference type="Google" id="ProtNLM"/>
    </source>
</evidence>
<dbReference type="InterPro" id="IPR009075">
    <property type="entry name" value="AcylCo_DH/oxidase_C"/>
</dbReference>
<evidence type="ECO:0000259" key="9">
    <source>
        <dbReference type="Pfam" id="PF02770"/>
    </source>
</evidence>
<dbReference type="HOGENOM" id="CLU_018204_1_2_1"/>
<dbReference type="InParanoid" id="D8PKI5"/>
<evidence type="ECO:0000256" key="7">
    <source>
        <dbReference type="RuleBase" id="RU362125"/>
    </source>
</evidence>
<dbReference type="STRING" id="578458.D8PKI5"/>
<sequence>MSKHPVVEYTSEASWALVEDKFSPFAKETLGKLIKFCEEEISPAVRVAQAQLPDDPTLRWKSGIPITEELKVKAKKLGLWNLFLSKAHYPQFGVPLTNLEYAVMAEILGRFGQIASEALNCSAPDTGNMEVLGRYGSPEQQKKWLLPLLNGEIRSAFSMTEKHVASSDATNIRTSIRQEGNEIVINGHKWWISGAGDPRTKLHLVLGKSDPNNASAYKQQSIVIVPVDTPGVKVIRPMKVFGYDDAPEGHCEVIYENVRVPLSNLILGWGRGFEIIQGRLGPGRIHHCMRSIGAAQAALDLMILRVTDPAKKTFGKYLHEHGSILQEIARSRADIDSGRLLVLSAALKIDKHRAKGAMKEIAIAKFTIPKMACTVVDRAMQAFGAEGISQDQQLAQTYAQLRTLRFADGPDEVHMQQVGRNELKRAPGLLHKQQESKRKEKALLEKAGLTAKL</sequence>
<dbReference type="InterPro" id="IPR009100">
    <property type="entry name" value="AcylCoA_DH/oxidase_NM_dom_sf"/>
</dbReference>
<evidence type="ECO:0000259" key="10">
    <source>
        <dbReference type="Pfam" id="PF02771"/>
    </source>
</evidence>
<dbReference type="Gene3D" id="1.20.140.10">
    <property type="entry name" value="Butyryl-CoA Dehydrogenase, subunit A, domain 3"/>
    <property type="match status" value="1"/>
</dbReference>
<dbReference type="EMBL" id="GL377302">
    <property type="protein sequence ID" value="EFJ01951.1"/>
    <property type="molecule type" value="Genomic_DNA"/>
</dbReference>
<evidence type="ECO:0000313" key="11">
    <source>
        <dbReference type="EMBL" id="EFJ01951.1"/>
    </source>
</evidence>
<reference evidence="11 12" key="1">
    <citation type="journal article" date="2010" name="Nat. Biotechnol.">
        <title>Genome sequence of the model mushroom Schizophyllum commune.</title>
        <authorList>
            <person name="Ohm R.A."/>
            <person name="de Jong J.F."/>
            <person name="Lugones L.G."/>
            <person name="Aerts A."/>
            <person name="Kothe E."/>
            <person name="Stajich J.E."/>
            <person name="de Vries R.P."/>
            <person name="Record E."/>
            <person name="Levasseur A."/>
            <person name="Baker S.E."/>
            <person name="Bartholomew K.A."/>
            <person name="Coutinho P.M."/>
            <person name="Erdmann S."/>
            <person name="Fowler T.J."/>
            <person name="Gathman A.C."/>
            <person name="Lombard V."/>
            <person name="Henrissat B."/>
            <person name="Knabe N."/>
            <person name="Kuees U."/>
            <person name="Lilly W.W."/>
            <person name="Lindquist E."/>
            <person name="Lucas S."/>
            <person name="Magnuson J.K."/>
            <person name="Piumi F."/>
            <person name="Raudaskoski M."/>
            <person name="Salamov A."/>
            <person name="Schmutz J."/>
            <person name="Schwarze F.W.M.R."/>
            <person name="vanKuyk P.A."/>
            <person name="Horton J.S."/>
            <person name="Grigoriev I.V."/>
            <person name="Woesten H.A.B."/>
        </authorList>
    </citation>
    <scope>NUCLEOTIDE SEQUENCE [LARGE SCALE GENOMIC DNA]</scope>
    <source>
        <strain evidence="12">H4-8 / FGSC 9210</strain>
    </source>
</reference>
<dbReference type="OrthoDB" id="434771at2759"/>
<evidence type="ECO:0000256" key="6">
    <source>
        <dbReference type="ARBA" id="ARBA00023002"/>
    </source>
</evidence>
<dbReference type="Pfam" id="PF02770">
    <property type="entry name" value="Acyl-CoA_dh_M"/>
    <property type="match status" value="1"/>
</dbReference>
<name>D8PKI5_SCHCM</name>